<evidence type="ECO:0000256" key="1">
    <source>
        <dbReference type="ARBA" id="ARBA00022729"/>
    </source>
</evidence>
<dbReference type="PANTHER" id="PTHR34823:SF1">
    <property type="entry name" value="CHITIN-BINDING TYPE-4 DOMAIN-CONTAINING PROTEIN"/>
    <property type="match status" value="1"/>
</dbReference>
<feature type="chain" id="PRO_5035163793" description="Chitin-binding type-4 domain-containing protein" evidence="4">
    <location>
        <begin position="27"/>
        <end position="283"/>
    </location>
</feature>
<dbReference type="AlphaFoldDB" id="A0A8J3FEP3"/>
<evidence type="ECO:0000256" key="3">
    <source>
        <dbReference type="SAM" id="Phobius"/>
    </source>
</evidence>
<dbReference type="PANTHER" id="PTHR34823">
    <property type="entry name" value="GLCNAC-BINDING PROTEIN A"/>
    <property type="match status" value="1"/>
</dbReference>
<feature type="compositionally biased region" description="Low complexity" evidence="2">
    <location>
        <begin position="220"/>
        <end position="243"/>
    </location>
</feature>
<proteinExistence type="predicted"/>
<dbReference type="Pfam" id="PF03067">
    <property type="entry name" value="LPMO_10"/>
    <property type="match status" value="1"/>
</dbReference>
<reference evidence="6" key="1">
    <citation type="journal article" date="2014" name="Int. J. Syst. Evol. Microbiol.">
        <title>Complete genome sequence of Corynebacterium casei LMG S-19264T (=DSM 44701T), isolated from a smear-ripened cheese.</title>
        <authorList>
            <consortium name="US DOE Joint Genome Institute (JGI-PGF)"/>
            <person name="Walter F."/>
            <person name="Albersmeier A."/>
            <person name="Kalinowski J."/>
            <person name="Ruckert C."/>
        </authorList>
    </citation>
    <scope>NUCLEOTIDE SEQUENCE</scope>
    <source>
        <strain evidence="6">JCM 3091</strain>
    </source>
</reference>
<dbReference type="InterPro" id="IPR051024">
    <property type="entry name" value="GlcNAc_Chitin_IntDeg"/>
</dbReference>
<evidence type="ECO:0000313" key="7">
    <source>
        <dbReference type="Proteomes" id="UP000662200"/>
    </source>
</evidence>
<accession>A0A8J3FEP3</accession>
<dbReference type="SUPFAM" id="SSF81296">
    <property type="entry name" value="E set domains"/>
    <property type="match status" value="1"/>
</dbReference>
<keyword evidence="7" id="KW-1185">Reference proteome</keyword>
<keyword evidence="3" id="KW-0472">Membrane</keyword>
<keyword evidence="3" id="KW-0812">Transmembrane</keyword>
<evidence type="ECO:0000313" key="6">
    <source>
        <dbReference type="EMBL" id="GGK16486.1"/>
    </source>
</evidence>
<reference evidence="6" key="2">
    <citation type="submission" date="2020-09" db="EMBL/GenBank/DDBJ databases">
        <authorList>
            <person name="Sun Q."/>
            <person name="Ohkuma M."/>
        </authorList>
    </citation>
    <scope>NUCLEOTIDE SEQUENCE</scope>
    <source>
        <strain evidence="6">JCM 3091</strain>
    </source>
</reference>
<evidence type="ECO:0000256" key="2">
    <source>
        <dbReference type="SAM" id="MobiDB-lite"/>
    </source>
</evidence>
<dbReference type="CDD" id="cd21177">
    <property type="entry name" value="LPMO_AA10"/>
    <property type="match status" value="1"/>
</dbReference>
<feature type="transmembrane region" description="Helical" evidence="3">
    <location>
        <begin position="256"/>
        <end position="278"/>
    </location>
</feature>
<evidence type="ECO:0000259" key="5">
    <source>
        <dbReference type="Pfam" id="PF03067"/>
    </source>
</evidence>
<feature type="region of interest" description="Disordered" evidence="2">
    <location>
        <begin position="207"/>
        <end position="243"/>
    </location>
</feature>
<organism evidence="6 7">
    <name type="scientific">Pilimelia terevasa</name>
    <dbReference type="NCBI Taxonomy" id="53372"/>
    <lineage>
        <taxon>Bacteria</taxon>
        <taxon>Bacillati</taxon>
        <taxon>Actinomycetota</taxon>
        <taxon>Actinomycetes</taxon>
        <taxon>Micromonosporales</taxon>
        <taxon>Micromonosporaceae</taxon>
        <taxon>Pilimelia</taxon>
    </lineage>
</organism>
<dbReference type="EMBL" id="BMQC01000002">
    <property type="protein sequence ID" value="GGK16486.1"/>
    <property type="molecule type" value="Genomic_DNA"/>
</dbReference>
<feature type="domain" description="Chitin-binding type-4" evidence="5">
    <location>
        <begin position="27"/>
        <end position="201"/>
    </location>
</feature>
<comment type="caution">
    <text evidence="6">The sequence shown here is derived from an EMBL/GenBank/DDBJ whole genome shotgun (WGS) entry which is preliminary data.</text>
</comment>
<evidence type="ECO:0000256" key="4">
    <source>
        <dbReference type="SAM" id="SignalP"/>
    </source>
</evidence>
<feature type="signal peptide" evidence="4">
    <location>
        <begin position="1"/>
        <end position="26"/>
    </location>
</feature>
<keyword evidence="1 4" id="KW-0732">Signal</keyword>
<dbReference type="InterPro" id="IPR004302">
    <property type="entry name" value="Cellulose/chitin-bd_N"/>
</dbReference>
<dbReference type="Gene3D" id="2.70.50.50">
    <property type="entry name" value="chitin-binding protein cbp21"/>
    <property type="match status" value="1"/>
</dbReference>
<protein>
    <recommendedName>
        <fullName evidence="5">Chitin-binding type-4 domain-containing protein</fullName>
    </recommendedName>
</protein>
<dbReference type="RefSeq" id="WP_189112658.1">
    <property type="nucleotide sequence ID" value="NZ_BMQC01000002.1"/>
</dbReference>
<dbReference type="Proteomes" id="UP000662200">
    <property type="component" value="Unassembled WGS sequence"/>
</dbReference>
<keyword evidence="3" id="KW-1133">Transmembrane helix</keyword>
<gene>
    <name evidence="6" type="ORF">GCM10010124_06360</name>
</gene>
<dbReference type="InterPro" id="IPR014756">
    <property type="entry name" value="Ig_E-set"/>
</dbReference>
<sequence>MRSWRAAAVVGVVGLTALGPALPAAAHGAVQRPASRGYACGPEGAASGAAACAAARAAADVQDWDNLRVADVAGRDREVIPDGRLCSAGIDRYRGLDLARADWPASRLSPGAALTVRYRTTIPHRGTFRLYVTNDRYSPTRPLRWSDLETRPFLSATDPAVVDGAYTLSGRLPADRTGRQLIYTIWQNSDTPDTYYSCSDVDFGTGTGTGTGTGQPPARGDSAAEPGADAAGSGSGAAPSARAADPVPAASARPDAAYWIGAVALGVVGLAGLVLVALRRRPR</sequence>
<name>A0A8J3FEP3_9ACTN</name>